<name>A0A918FHU1_9ACTN</name>
<protein>
    <submittedName>
        <fullName evidence="1">Uncharacterized protein</fullName>
    </submittedName>
</protein>
<dbReference type="AlphaFoldDB" id="A0A918FHU1"/>
<sequence length="161" mass="18046">MNRIEFFHYPWAENPSSLLWGIRVDGRDLRAYAAEATRELWRPELEGQFEDDEAELAETVRNQHDGLGVPDFADRPAHFLTAADSAPLLGCPCGHWGCWPLMASIATTPTTVTWSSFRQPHRKQWGELRIGPFTFDRTAFEAALAAPSVLAEDPWGPAPGR</sequence>
<evidence type="ECO:0000313" key="1">
    <source>
        <dbReference type="EMBL" id="GGR38542.1"/>
    </source>
</evidence>
<comment type="caution">
    <text evidence="1">The sequence shown here is derived from an EMBL/GenBank/DDBJ whole genome shotgun (WGS) entry which is preliminary data.</text>
</comment>
<evidence type="ECO:0000313" key="2">
    <source>
        <dbReference type="Proteomes" id="UP000658320"/>
    </source>
</evidence>
<proteinExistence type="predicted"/>
<gene>
    <name evidence="1" type="ORF">GCM10010251_63870</name>
</gene>
<reference evidence="1" key="1">
    <citation type="journal article" date="2014" name="Int. J. Syst. Evol. Microbiol.">
        <title>Complete genome sequence of Corynebacterium casei LMG S-19264T (=DSM 44701T), isolated from a smear-ripened cheese.</title>
        <authorList>
            <consortium name="US DOE Joint Genome Institute (JGI-PGF)"/>
            <person name="Walter F."/>
            <person name="Albersmeier A."/>
            <person name="Kalinowski J."/>
            <person name="Ruckert C."/>
        </authorList>
    </citation>
    <scope>NUCLEOTIDE SEQUENCE</scope>
    <source>
        <strain evidence="1">JCM 4346</strain>
    </source>
</reference>
<dbReference type="Proteomes" id="UP000658320">
    <property type="component" value="Unassembled WGS sequence"/>
</dbReference>
<accession>A0A918FHU1</accession>
<organism evidence="1 2">
    <name type="scientific">Streptomyces aurantiogriseus</name>
    <dbReference type="NCBI Taxonomy" id="66870"/>
    <lineage>
        <taxon>Bacteria</taxon>
        <taxon>Bacillati</taxon>
        <taxon>Actinomycetota</taxon>
        <taxon>Actinomycetes</taxon>
        <taxon>Kitasatosporales</taxon>
        <taxon>Streptomycetaceae</taxon>
        <taxon>Streptomyces</taxon>
    </lineage>
</organism>
<reference evidence="1" key="2">
    <citation type="submission" date="2020-09" db="EMBL/GenBank/DDBJ databases">
        <authorList>
            <person name="Sun Q."/>
            <person name="Ohkuma M."/>
        </authorList>
    </citation>
    <scope>NUCLEOTIDE SEQUENCE</scope>
    <source>
        <strain evidence="1">JCM 4346</strain>
    </source>
</reference>
<keyword evidence="2" id="KW-1185">Reference proteome</keyword>
<dbReference type="RefSeq" id="WP_373312137.1">
    <property type="nucleotide sequence ID" value="NZ_BMSX01000017.1"/>
</dbReference>
<dbReference type="EMBL" id="BMSX01000017">
    <property type="protein sequence ID" value="GGR38542.1"/>
    <property type="molecule type" value="Genomic_DNA"/>
</dbReference>